<keyword evidence="3" id="KW-1185">Reference proteome</keyword>
<evidence type="ECO:0000313" key="3">
    <source>
        <dbReference type="Proteomes" id="UP000000559"/>
    </source>
</evidence>
<dbReference type="RefSeq" id="XP_722727.2">
    <property type="nucleotide sequence ID" value="XM_717634.2"/>
</dbReference>
<organism evidence="2 3">
    <name type="scientific">Candida albicans (strain SC5314 / ATCC MYA-2876)</name>
    <name type="common">Yeast</name>
    <dbReference type="NCBI Taxonomy" id="237561"/>
    <lineage>
        <taxon>Eukaryota</taxon>
        <taxon>Fungi</taxon>
        <taxon>Dikarya</taxon>
        <taxon>Ascomycota</taxon>
        <taxon>Saccharomycotina</taxon>
        <taxon>Pichiomycetes</taxon>
        <taxon>Debaryomycetaceae</taxon>
        <taxon>Candida/Lodderomyces clade</taxon>
        <taxon>Candida</taxon>
    </lineage>
</organism>
<dbReference type="EMBL" id="CP017626">
    <property type="protein sequence ID" value="AOW28915.1"/>
    <property type="molecule type" value="Genomic_DNA"/>
</dbReference>
<proteinExistence type="predicted"/>
<reference evidence="2 3" key="2">
    <citation type="journal article" date="2007" name="Genome Biol.">
        <title>Assembly of the Candida albicans genome into sixteen supercontigs aligned on the eight chromosomes.</title>
        <authorList>
            <person name="van het Hoog M."/>
            <person name="Rast T.J."/>
            <person name="Martchenko M."/>
            <person name="Grindle S."/>
            <person name="Dignard D."/>
            <person name="Hogues H."/>
            <person name="Cuomo C."/>
            <person name="Berriman M."/>
            <person name="Scherer S."/>
            <person name="Magee B.B."/>
            <person name="Whiteway M."/>
            <person name="Chibana H."/>
            <person name="Nantel A."/>
            <person name="Magee P.T."/>
        </authorList>
    </citation>
    <scope>GENOME REANNOTATION</scope>
    <source>
        <strain evidence="3">SC5314 / ATCC MYA-2876</strain>
    </source>
</reference>
<dbReference type="Proteomes" id="UP000000559">
    <property type="component" value="Chromosome 4"/>
</dbReference>
<name>A0A1D8PL88_CANAL</name>
<gene>
    <name evidence="2" type="ordered locus">CAALFM_C401310WA</name>
    <name evidence="1" type="ordered locus">orf19.12126</name>
</gene>
<dbReference type="InParanoid" id="A0A1D8PL88"/>
<reference evidence="2 3" key="1">
    <citation type="journal article" date="2004" name="Proc. Natl. Acad. Sci. U.S.A.">
        <title>The diploid genome sequence of Candida albicans.</title>
        <authorList>
            <person name="Jones T."/>
            <person name="Federspiel N.A."/>
            <person name="Chibana H."/>
            <person name="Dungan J."/>
            <person name="Kalman S."/>
            <person name="Magee B.B."/>
            <person name="Newport G."/>
            <person name="Thorstenson Y.R."/>
            <person name="Agabian N."/>
            <person name="Magee P.T."/>
            <person name="Davis R.W."/>
            <person name="Scherer S."/>
        </authorList>
    </citation>
    <scope>NUCLEOTIDE SEQUENCE [LARGE SCALE GENOMIC DNA]</scope>
    <source>
        <strain evidence="3">SC5314 / ATCC MYA-2876</strain>
    </source>
</reference>
<accession>A0A1D8PL88</accession>
<evidence type="ECO:0000313" key="2">
    <source>
        <dbReference type="EMBL" id="AOW28915.1"/>
    </source>
</evidence>
<dbReference type="AlphaFoldDB" id="A0A1D8PL88"/>
<dbReference type="OrthoDB" id="4095311at2759"/>
<dbReference type="KEGG" id="cal:CAALFM_C401310WA"/>
<dbReference type="GeneID" id="3635604"/>
<sequence>MDELIQNIIEPSSLSEDTINSLHELGDLLRDGTNRIIIHDKLSILLPRFNQILSLLTNQNQNQNQNQLLMNKLQLETLRVIINILANNDLNRDFFTNLTPKLSEINNKKDSHKDKEKGGEFDIDIIVNEFWSIIKIHLDNYMNKIDHHSDRIIEFIFILLNQFIYDTDHKSQYLEFFNSLKIQWEIYPLINEDNIGDIGEFLYELLSSSSSSSSSLSSSNLLTETDRTFLSGKILLDIPINDLDEETALIIINLLSLNKPSNELYKKILQQIELYDTNESILIKRKLFVLASDLAPIYDDNNTTMIEQESALNISIDQLQSTNDPYVFSCCCITIGNFIHDKSSMEKALTILFDKSTTPTTSTSTGTGTGTGRRSIPLTIDKLISLYFEINKITDVVQIQSIHMWNNLMNETIANKILTISEDYLLKFTKIIIDNGKYYREILILYLKFIKKLIKLTKHKDSPPYKVLEYIFQNLDKDHNSNDILDIKYLLLQQGRRYTKEMFMELLKSLVHGVNTTNVLEQLKTIAIVNQQILNGELIVNNNDVVDELLVKNYFHPLENLLNQFISLLEDSKLQDNNNNNHNNPNWEIKIFQNNLKFVAVSIIKIIEQDSNDLLTTTTELLNICRDIINAK</sequence>
<protein>
    <submittedName>
        <fullName evidence="2">Uncharacterized protein</fullName>
    </submittedName>
</protein>
<reference evidence="2 3" key="3">
    <citation type="journal article" date="2013" name="Genome Biol.">
        <title>Assembly of a phased diploid Candida albicans genome facilitates allele-specific measurements and provides a simple model for repeat and indel structure.</title>
        <authorList>
            <person name="Muzzey D."/>
            <person name="Schwartz K."/>
            <person name="Weissman J.S."/>
            <person name="Sherlock G."/>
        </authorList>
    </citation>
    <scope>NUCLEOTIDE SEQUENCE [LARGE SCALE GENOMIC DNA]</scope>
    <source>
        <strain evidence="3">SC5314 / ATCC MYA-2876</strain>
    </source>
</reference>
<dbReference type="STRING" id="237561.A0A1D8PL88"/>
<dbReference type="CGD" id="CAL0000201928">
    <property type="gene designation" value="orf19.12126"/>
</dbReference>
<dbReference type="VEuPathDB" id="FungiDB:C4_01310W_A"/>
<dbReference type="eggNOG" id="ENOG502RQ0D">
    <property type="taxonomic scope" value="Eukaryota"/>
</dbReference>
<evidence type="ECO:0000313" key="1">
    <source>
        <dbReference type="CGD" id="CAL0000201928"/>
    </source>
</evidence>